<proteinExistence type="predicted"/>
<protein>
    <submittedName>
        <fullName evidence="1">Uncharacterized protein</fullName>
    </submittedName>
</protein>
<accession>A0ABZ0P0D1</accession>
<evidence type="ECO:0000313" key="1">
    <source>
        <dbReference type="EMBL" id="WPB05181.1"/>
    </source>
</evidence>
<name>A0ABZ0P0D1_CERBT</name>
<dbReference type="EMBL" id="CP134189">
    <property type="protein sequence ID" value="WPB05181.1"/>
    <property type="molecule type" value="Genomic_DNA"/>
</dbReference>
<organism evidence="1 2">
    <name type="scientific">Cercospora beticola</name>
    <name type="common">Sugarbeet leaf spot fungus</name>
    <dbReference type="NCBI Taxonomy" id="122368"/>
    <lineage>
        <taxon>Eukaryota</taxon>
        <taxon>Fungi</taxon>
        <taxon>Dikarya</taxon>
        <taxon>Ascomycota</taxon>
        <taxon>Pezizomycotina</taxon>
        <taxon>Dothideomycetes</taxon>
        <taxon>Dothideomycetidae</taxon>
        <taxon>Mycosphaerellales</taxon>
        <taxon>Mycosphaerellaceae</taxon>
        <taxon>Cercospora</taxon>
    </lineage>
</organism>
<dbReference type="Proteomes" id="UP001302367">
    <property type="component" value="Chromosome 6"/>
</dbReference>
<gene>
    <name evidence="1" type="ORF">RHO25_009831</name>
</gene>
<dbReference type="RefSeq" id="XP_065459291.1">
    <property type="nucleotide sequence ID" value="XM_065603219.1"/>
</dbReference>
<evidence type="ECO:0000313" key="2">
    <source>
        <dbReference type="Proteomes" id="UP001302367"/>
    </source>
</evidence>
<keyword evidence="2" id="KW-1185">Reference proteome</keyword>
<dbReference type="GeneID" id="90644595"/>
<sequence length="240" mass="26941">MLNLSADPAAIVTGQIHNAYGEYGEAWDKNSKECLKNLTILSQLPVDGPGCAIVLATECACEAFDAYGTPKCNKDLQILDHFTLAIVCDEVGHGRKLEVDCDELRSYENVILGMGAWMWAYDLVNDLMEYMQGSRRSDRFSDAQQQELEHLLHENDAKTVTKRVWFPLTMRYLYAYRQEEIADFLIPRIAGQILPVELQDAIAAFCYDEQFFLEASGIARENAAGTHLVGEMEDTENVSG</sequence>
<reference evidence="1 2" key="1">
    <citation type="submission" date="2023-09" db="EMBL/GenBank/DDBJ databases">
        <title>Complete-Gapless Cercospora beticola genome.</title>
        <authorList>
            <person name="Wyatt N.A."/>
            <person name="Spanner R.E."/>
            <person name="Bolton M.D."/>
        </authorList>
    </citation>
    <scope>NUCLEOTIDE SEQUENCE [LARGE SCALE GENOMIC DNA]</scope>
    <source>
        <strain evidence="1">Cb09-40</strain>
    </source>
</reference>